<feature type="transmembrane region" description="Helical" evidence="8">
    <location>
        <begin position="599"/>
        <end position="620"/>
    </location>
</feature>
<keyword evidence="5 8" id="KW-0472">Membrane</keyword>
<dbReference type="PANTHER" id="PTHR42643:SF37">
    <property type="entry name" value="IONOTROPIC RECEPTOR 11A-RELATED"/>
    <property type="match status" value="1"/>
</dbReference>
<keyword evidence="4 8" id="KW-1133">Transmembrane helix</keyword>
<dbReference type="HOGENOM" id="CLU_445014_0_0_1"/>
<evidence type="ECO:0000256" key="3">
    <source>
        <dbReference type="ARBA" id="ARBA00022692"/>
    </source>
</evidence>
<keyword evidence="9" id="KW-0732">Signal</keyword>
<evidence type="ECO:0000259" key="10">
    <source>
        <dbReference type="Pfam" id="PF00497"/>
    </source>
</evidence>
<comment type="subcellular location">
    <subcellularLocation>
        <location evidence="1">Cell membrane</location>
        <topology evidence="1">Multi-pass membrane protein</topology>
    </subcellularLocation>
</comment>
<evidence type="ECO:0000256" key="4">
    <source>
        <dbReference type="ARBA" id="ARBA00022989"/>
    </source>
</evidence>
<feature type="domain" description="Putative ionotropic receptor ligand binding" evidence="11">
    <location>
        <begin position="38"/>
        <end position="227"/>
    </location>
</feature>
<evidence type="ECO:0000256" key="6">
    <source>
        <dbReference type="ARBA" id="ARBA00023170"/>
    </source>
</evidence>
<dbReference type="Proteomes" id="UP000008744">
    <property type="component" value="Unassembled WGS sequence"/>
</dbReference>
<keyword evidence="2" id="KW-1003">Cell membrane</keyword>
<evidence type="ECO:0000313" key="13">
    <source>
        <dbReference type="Proteomes" id="UP000008744"/>
    </source>
</evidence>
<feature type="domain" description="Solute-binding protein family 3/N-terminal" evidence="10">
    <location>
        <begin position="267"/>
        <end position="573"/>
    </location>
</feature>
<keyword evidence="13" id="KW-1185">Reference proteome</keyword>
<accession>B4GU60</accession>
<dbReference type="Pfam" id="PF24061">
    <property type="entry name" value="LBD_receptor"/>
    <property type="match status" value="1"/>
</dbReference>
<keyword evidence="6" id="KW-0675">Receptor</keyword>
<sequence>MRLATLWMVYGWWLWGLYGHRHGQAAMRIPVVGDGDGPEDLDTRRLANATVYLVQMYIAKRINTLVIRQGCVGCAEGLRHRQRQVIDHVLRHSSPDLSVLLYRGTPDETPWEYTLFVVNDEKAFRQQRFTFPDTLTDREFFFLVVVTSVQHAETVKRVAAEIILAALRIFVINVAVLVQLADAQVVTYGYTLFKANCTAGITVQEIGRFDPTTAQPLTAMPDMYPVRKLHLHGCPLKVGANHLPPHFMYRRRSPQPTYGKGEVSGEDLKGMDWELLQLLANALHFRIRLYMPTETTLFRDGGNVSGCLEQLAAHKVDIAIGGLSGSDKRRWLFSASTVYHQSYFVLVVREDRFQAKFGHLALPFRGKVWAVIICMLLVAVLATWCLSARVRLNHALENLLLMSLGNPVPVPRVPGSSFLRYLFASWLLLTLVLRCAYQAKLFDVLRLPNQRPLPKDLLSLIEQNFTMISHSHHDFYPAHMTRLLQESFSYRFKYIQSARPDERLVTISLLNNLAYWNQKHLNSSQLTFIREPIYLDQLVVYFRKRSFLKYAFDRKIKQLLSSGVVSHIERRYLRLCYADMAAKDRDRNRNLLPRITNNIMVGAYRIYCLLLFLALVMFGLERLAQRWRALRRWFDWFHQP</sequence>
<dbReference type="Pfam" id="PF00497">
    <property type="entry name" value="SBP_bac_3"/>
    <property type="match status" value="1"/>
</dbReference>
<keyword evidence="3 8" id="KW-0812">Transmembrane</keyword>
<dbReference type="KEGG" id="dpe:6596975"/>
<dbReference type="PANTHER" id="PTHR42643">
    <property type="entry name" value="IONOTROPIC RECEPTOR 20A-RELATED"/>
    <property type="match status" value="1"/>
</dbReference>
<evidence type="ECO:0000256" key="7">
    <source>
        <dbReference type="ARBA" id="ARBA00023180"/>
    </source>
</evidence>
<dbReference type="OMA" id="YQLVIYF"/>
<feature type="transmembrane region" description="Helical" evidence="8">
    <location>
        <begin position="368"/>
        <end position="390"/>
    </location>
</feature>
<dbReference type="Gene3D" id="1.10.287.70">
    <property type="match status" value="1"/>
</dbReference>
<organism evidence="13">
    <name type="scientific">Drosophila persimilis</name>
    <name type="common">Fruit fly</name>
    <dbReference type="NCBI Taxonomy" id="7234"/>
    <lineage>
        <taxon>Eukaryota</taxon>
        <taxon>Metazoa</taxon>
        <taxon>Ecdysozoa</taxon>
        <taxon>Arthropoda</taxon>
        <taxon>Hexapoda</taxon>
        <taxon>Insecta</taxon>
        <taxon>Pterygota</taxon>
        <taxon>Neoptera</taxon>
        <taxon>Endopterygota</taxon>
        <taxon>Diptera</taxon>
        <taxon>Brachycera</taxon>
        <taxon>Muscomorpha</taxon>
        <taxon>Ephydroidea</taxon>
        <taxon>Drosophilidae</taxon>
        <taxon>Drosophila</taxon>
        <taxon>Sophophora</taxon>
    </lineage>
</organism>
<dbReference type="Gene3D" id="3.40.190.10">
    <property type="entry name" value="Periplasmic binding protein-like II"/>
    <property type="match status" value="1"/>
</dbReference>
<dbReference type="PhylomeDB" id="B4GU60"/>
<evidence type="ECO:0000256" key="8">
    <source>
        <dbReference type="SAM" id="Phobius"/>
    </source>
</evidence>
<name>B4GU60_DROPE</name>
<protein>
    <submittedName>
        <fullName evidence="12">GL25168</fullName>
    </submittedName>
</protein>
<dbReference type="OrthoDB" id="7739311at2759"/>
<feature type="signal peptide" evidence="9">
    <location>
        <begin position="1"/>
        <end position="19"/>
    </location>
</feature>
<dbReference type="SUPFAM" id="SSF53850">
    <property type="entry name" value="Periplasmic binding protein-like II"/>
    <property type="match status" value="1"/>
</dbReference>
<evidence type="ECO:0000256" key="2">
    <source>
        <dbReference type="ARBA" id="ARBA00022475"/>
    </source>
</evidence>
<dbReference type="eggNOG" id="KOG1052">
    <property type="taxonomic scope" value="Eukaryota"/>
</dbReference>
<dbReference type="InterPro" id="IPR001638">
    <property type="entry name" value="Solute-binding_3/MltF_N"/>
</dbReference>
<evidence type="ECO:0000256" key="1">
    <source>
        <dbReference type="ARBA" id="ARBA00004651"/>
    </source>
</evidence>
<feature type="chain" id="PRO_5002804399" evidence="9">
    <location>
        <begin position="20"/>
        <end position="640"/>
    </location>
</feature>
<evidence type="ECO:0000259" key="11">
    <source>
        <dbReference type="Pfam" id="PF24061"/>
    </source>
</evidence>
<dbReference type="EMBL" id="CH479191">
    <property type="protein sequence ID" value="EDW26143.1"/>
    <property type="molecule type" value="Genomic_DNA"/>
</dbReference>
<proteinExistence type="predicted"/>
<dbReference type="InterPro" id="IPR056198">
    <property type="entry name" value="LBD_receptor"/>
</dbReference>
<dbReference type="GO" id="GO:0005886">
    <property type="term" value="C:plasma membrane"/>
    <property type="evidence" value="ECO:0007669"/>
    <property type="project" value="UniProtKB-SubCell"/>
</dbReference>
<evidence type="ECO:0000256" key="9">
    <source>
        <dbReference type="SAM" id="SignalP"/>
    </source>
</evidence>
<keyword evidence="7" id="KW-0325">Glycoprotein</keyword>
<gene>
    <name evidence="12" type="primary">Dper\GL25168</name>
    <name evidence="12" type="ORF">Dper_GL25168</name>
</gene>
<reference evidence="12 13" key="1">
    <citation type="journal article" date="2007" name="Nature">
        <title>Evolution of genes and genomes on the Drosophila phylogeny.</title>
        <authorList>
            <consortium name="Drosophila 12 Genomes Consortium"/>
            <person name="Clark A.G."/>
            <person name="Eisen M.B."/>
            <person name="Smith D.R."/>
            <person name="Bergman C.M."/>
            <person name="Oliver B."/>
            <person name="Markow T.A."/>
            <person name="Kaufman T.C."/>
            <person name="Kellis M."/>
            <person name="Gelbart W."/>
            <person name="Iyer V.N."/>
            <person name="Pollard D.A."/>
            <person name="Sackton T.B."/>
            <person name="Larracuente A.M."/>
            <person name="Singh N.D."/>
            <person name="Abad J.P."/>
            <person name="Abt D.N."/>
            <person name="Adryan B."/>
            <person name="Aguade M."/>
            <person name="Akashi H."/>
            <person name="Anderson W.W."/>
            <person name="Aquadro C.F."/>
            <person name="Ardell D.H."/>
            <person name="Arguello R."/>
            <person name="Artieri C.G."/>
            <person name="Barbash D.A."/>
            <person name="Barker D."/>
            <person name="Barsanti P."/>
            <person name="Batterham P."/>
            <person name="Batzoglou S."/>
            <person name="Begun D."/>
            <person name="Bhutkar A."/>
            <person name="Blanco E."/>
            <person name="Bosak S.A."/>
            <person name="Bradley R.K."/>
            <person name="Brand A.D."/>
            <person name="Brent M.R."/>
            <person name="Brooks A.N."/>
            <person name="Brown R.H."/>
            <person name="Butlin R.K."/>
            <person name="Caggese C."/>
            <person name="Calvi B.R."/>
            <person name="Bernardo de Carvalho A."/>
            <person name="Caspi A."/>
            <person name="Castrezana S."/>
            <person name="Celniker S.E."/>
            <person name="Chang J.L."/>
            <person name="Chapple C."/>
            <person name="Chatterji S."/>
            <person name="Chinwalla A."/>
            <person name="Civetta A."/>
            <person name="Clifton S.W."/>
            <person name="Comeron J.M."/>
            <person name="Costello J.C."/>
            <person name="Coyne J.A."/>
            <person name="Daub J."/>
            <person name="David R.G."/>
            <person name="Delcher A.L."/>
            <person name="Delehaunty K."/>
            <person name="Do C.B."/>
            <person name="Ebling H."/>
            <person name="Edwards K."/>
            <person name="Eickbush T."/>
            <person name="Evans J.D."/>
            <person name="Filipski A."/>
            <person name="Findeiss S."/>
            <person name="Freyhult E."/>
            <person name="Fulton L."/>
            <person name="Fulton R."/>
            <person name="Garcia A.C."/>
            <person name="Gardiner A."/>
            <person name="Garfield D.A."/>
            <person name="Garvin B.E."/>
            <person name="Gibson G."/>
            <person name="Gilbert D."/>
            <person name="Gnerre S."/>
            <person name="Godfrey J."/>
            <person name="Good R."/>
            <person name="Gotea V."/>
            <person name="Gravely B."/>
            <person name="Greenberg A.J."/>
            <person name="Griffiths-Jones S."/>
            <person name="Gross S."/>
            <person name="Guigo R."/>
            <person name="Gustafson E.A."/>
            <person name="Haerty W."/>
            <person name="Hahn M.W."/>
            <person name="Halligan D.L."/>
            <person name="Halpern A.L."/>
            <person name="Halter G.M."/>
            <person name="Han M.V."/>
            <person name="Heger A."/>
            <person name="Hillier L."/>
            <person name="Hinrichs A.S."/>
            <person name="Holmes I."/>
            <person name="Hoskins R.A."/>
            <person name="Hubisz M.J."/>
            <person name="Hultmark D."/>
            <person name="Huntley M.A."/>
            <person name="Jaffe D.B."/>
            <person name="Jagadeeshan S."/>
            <person name="Jeck W.R."/>
            <person name="Johnson J."/>
            <person name="Jones C.D."/>
            <person name="Jordan W.C."/>
            <person name="Karpen G.H."/>
            <person name="Kataoka E."/>
            <person name="Keightley P.D."/>
            <person name="Kheradpour P."/>
            <person name="Kirkness E.F."/>
            <person name="Koerich L.B."/>
            <person name="Kristiansen K."/>
            <person name="Kudrna D."/>
            <person name="Kulathinal R.J."/>
            <person name="Kumar S."/>
            <person name="Kwok R."/>
            <person name="Lander E."/>
            <person name="Langley C.H."/>
            <person name="Lapoint R."/>
            <person name="Lazzaro B.P."/>
            <person name="Lee S.J."/>
            <person name="Levesque L."/>
            <person name="Li R."/>
            <person name="Lin C.F."/>
            <person name="Lin M.F."/>
            <person name="Lindblad-Toh K."/>
            <person name="Llopart A."/>
            <person name="Long M."/>
            <person name="Low L."/>
            <person name="Lozovsky E."/>
            <person name="Lu J."/>
            <person name="Luo M."/>
            <person name="Machado C.A."/>
            <person name="Makalowski W."/>
            <person name="Marzo M."/>
            <person name="Matsuda M."/>
            <person name="Matzkin L."/>
            <person name="McAllister B."/>
            <person name="McBride C.S."/>
            <person name="McKernan B."/>
            <person name="McKernan K."/>
            <person name="Mendez-Lago M."/>
            <person name="Minx P."/>
            <person name="Mollenhauer M.U."/>
            <person name="Montooth K."/>
            <person name="Mount S.M."/>
            <person name="Mu X."/>
            <person name="Myers E."/>
            <person name="Negre B."/>
            <person name="Newfeld S."/>
            <person name="Nielsen R."/>
            <person name="Noor M.A."/>
            <person name="O'Grady P."/>
            <person name="Pachter L."/>
            <person name="Papaceit M."/>
            <person name="Parisi M.J."/>
            <person name="Parisi M."/>
            <person name="Parts L."/>
            <person name="Pedersen J.S."/>
            <person name="Pesole G."/>
            <person name="Phillippy A.M."/>
            <person name="Ponting C.P."/>
            <person name="Pop M."/>
            <person name="Porcelli D."/>
            <person name="Powell J.R."/>
            <person name="Prohaska S."/>
            <person name="Pruitt K."/>
            <person name="Puig M."/>
            <person name="Quesneville H."/>
            <person name="Ram K.R."/>
            <person name="Rand D."/>
            <person name="Rasmussen M.D."/>
            <person name="Reed L.K."/>
            <person name="Reenan R."/>
            <person name="Reily A."/>
            <person name="Remington K.A."/>
            <person name="Rieger T.T."/>
            <person name="Ritchie M.G."/>
            <person name="Robin C."/>
            <person name="Rogers Y.H."/>
            <person name="Rohde C."/>
            <person name="Rozas J."/>
            <person name="Rubenfield M.J."/>
            <person name="Ruiz A."/>
            <person name="Russo S."/>
            <person name="Salzberg S.L."/>
            <person name="Sanchez-Gracia A."/>
            <person name="Saranga D.J."/>
            <person name="Sato H."/>
            <person name="Schaeffer S.W."/>
            <person name="Schatz M.C."/>
            <person name="Schlenke T."/>
            <person name="Schwartz R."/>
            <person name="Segarra C."/>
            <person name="Singh R.S."/>
            <person name="Sirot L."/>
            <person name="Sirota M."/>
            <person name="Sisneros N.B."/>
            <person name="Smith C.D."/>
            <person name="Smith T.F."/>
            <person name="Spieth J."/>
            <person name="Stage D.E."/>
            <person name="Stark A."/>
            <person name="Stephan W."/>
            <person name="Strausberg R.L."/>
            <person name="Strempel S."/>
            <person name="Sturgill D."/>
            <person name="Sutton G."/>
            <person name="Sutton G.G."/>
            <person name="Tao W."/>
            <person name="Teichmann S."/>
            <person name="Tobari Y.N."/>
            <person name="Tomimura Y."/>
            <person name="Tsolas J.M."/>
            <person name="Valente V.L."/>
            <person name="Venter E."/>
            <person name="Venter J.C."/>
            <person name="Vicario S."/>
            <person name="Vieira F.G."/>
            <person name="Vilella A.J."/>
            <person name="Villasante A."/>
            <person name="Walenz B."/>
            <person name="Wang J."/>
            <person name="Wasserman M."/>
            <person name="Watts T."/>
            <person name="Wilson D."/>
            <person name="Wilson R.K."/>
            <person name="Wing R.A."/>
            <person name="Wolfner M.F."/>
            <person name="Wong A."/>
            <person name="Wong G.K."/>
            <person name="Wu C.I."/>
            <person name="Wu G."/>
            <person name="Yamamoto D."/>
            <person name="Yang H.P."/>
            <person name="Yang S.P."/>
            <person name="Yorke J.A."/>
            <person name="Yoshida K."/>
            <person name="Zdobnov E."/>
            <person name="Zhang P."/>
            <person name="Zhang Y."/>
            <person name="Zimin A.V."/>
            <person name="Baldwin J."/>
            <person name="Abdouelleil A."/>
            <person name="Abdulkadir J."/>
            <person name="Abebe A."/>
            <person name="Abera B."/>
            <person name="Abreu J."/>
            <person name="Acer S.C."/>
            <person name="Aftuck L."/>
            <person name="Alexander A."/>
            <person name="An P."/>
            <person name="Anderson E."/>
            <person name="Anderson S."/>
            <person name="Arachi H."/>
            <person name="Azer M."/>
            <person name="Bachantsang P."/>
            <person name="Barry A."/>
            <person name="Bayul T."/>
            <person name="Berlin A."/>
            <person name="Bessette D."/>
            <person name="Bloom T."/>
            <person name="Blye J."/>
            <person name="Boguslavskiy L."/>
            <person name="Bonnet C."/>
            <person name="Boukhgalter B."/>
            <person name="Bourzgui I."/>
            <person name="Brown A."/>
            <person name="Cahill P."/>
            <person name="Channer S."/>
            <person name="Cheshatsang Y."/>
            <person name="Chuda L."/>
            <person name="Citroen M."/>
            <person name="Collymore A."/>
            <person name="Cooke P."/>
            <person name="Costello M."/>
            <person name="D'Aco K."/>
            <person name="Daza R."/>
            <person name="De Haan G."/>
            <person name="DeGray S."/>
            <person name="DeMaso C."/>
            <person name="Dhargay N."/>
            <person name="Dooley K."/>
            <person name="Dooley E."/>
            <person name="Doricent M."/>
            <person name="Dorje P."/>
            <person name="Dorjee K."/>
            <person name="Dupes A."/>
            <person name="Elong R."/>
            <person name="Falk J."/>
            <person name="Farina A."/>
            <person name="Faro S."/>
            <person name="Ferguson D."/>
            <person name="Fisher S."/>
            <person name="Foley C.D."/>
            <person name="Franke A."/>
            <person name="Friedrich D."/>
            <person name="Gadbois L."/>
            <person name="Gearin G."/>
            <person name="Gearin C.R."/>
            <person name="Giannoukos G."/>
            <person name="Goode T."/>
            <person name="Graham J."/>
            <person name="Grandbois E."/>
            <person name="Grewal S."/>
            <person name="Gyaltsen K."/>
            <person name="Hafez N."/>
            <person name="Hagos B."/>
            <person name="Hall J."/>
            <person name="Henson C."/>
            <person name="Hollinger A."/>
            <person name="Honan T."/>
            <person name="Huard M.D."/>
            <person name="Hughes L."/>
            <person name="Hurhula B."/>
            <person name="Husby M.E."/>
            <person name="Kamat A."/>
            <person name="Kanga B."/>
            <person name="Kashin S."/>
            <person name="Khazanovich D."/>
            <person name="Kisner P."/>
            <person name="Lance K."/>
            <person name="Lara M."/>
            <person name="Lee W."/>
            <person name="Lennon N."/>
            <person name="Letendre F."/>
            <person name="LeVine R."/>
            <person name="Lipovsky A."/>
            <person name="Liu X."/>
            <person name="Liu J."/>
            <person name="Liu S."/>
            <person name="Lokyitsang T."/>
            <person name="Lokyitsang Y."/>
            <person name="Lubonja R."/>
            <person name="Lui A."/>
            <person name="MacDonald P."/>
            <person name="Magnisalis V."/>
            <person name="Maru K."/>
            <person name="Matthews C."/>
            <person name="McCusker W."/>
            <person name="McDonough S."/>
            <person name="Mehta T."/>
            <person name="Meldrim J."/>
            <person name="Meneus L."/>
            <person name="Mihai O."/>
            <person name="Mihalev A."/>
            <person name="Mihova T."/>
            <person name="Mittelman R."/>
            <person name="Mlenga V."/>
            <person name="Montmayeur A."/>
            <person name="Mulrain L."/>
            <person name="Navidi A."/>
            <person name="Naylor J."/>
            <person name="Negash T."/>
            <person name="Nguyen T."/>
            <person name="Nguyen N."/>
            <person name="Nicol R."/>
            <person name="Norbu C."/>
            <person name="Norbu N."/>
            <person name="Novod N."/>
            <person name="O'Neill B."/>
            <person name="Osman S."/>
            <person name="Markiewicz E."/>
            <person name="Oyono O.L."/>
            <person name="Patti C."/>
            <person name="Phunkhang P."/>
            <person name="Pierre F."/>
            <person name="Priest M."/>
            <person name="Raghuraman S."/>
            <person name="Rege F."/>
            <person name="Reyes R."/>
            <person name="Rise C."/>
            <person name="Rogov P."/>
            <person name="Ross K."/>
            <person name="Ryan E."/>
            <person name="Settipalli S."/>
            <person name="Shea T."/>
            <person name="Sherpa N."/>
            <person name="Shi L."/>
            <person name="Shih D."/>
            <person name="Sparrow T."/>
            <person name="Spaulding J."/>
            <person name="Stalker J."/>
            <person name="Stange-Thomann N."/>
            <person name="Stavropoulos S."/>
            <person name="Stone C."/>
            <person name="Strader C."/>
            <person name="Tesfaye S."/>
            <person name="Thomson T."/>
            <person name="Thoulutsang Y."/>
            <person name="Thoulutsang D."/>
            <person name="Topham K."/>
            <person name="Topping I."/>
            <person name="Tsamla T."/>
            <person name="Vassiliev H."/>
            <person name="Vo A."/>
            <person name="Wangchuk T."/>
            <person name="Wangdi T."/>
            <person name="Weiand M."/>
            <person name="Wilkinson J."/>
            <person name="Wilson A."/>
            <person name="Yadav S."/>
            <person name="Young G."/>
            <person name="Yu Q."/>
            <person name="Zembek L."/>
            <person name="Zhong D."/>
            <person name="Zimmer A."/>
            <person name="Zwirko Z."/>
            <person name="Jaffe D.B."/>
            <person name="Alvarez P."/>
            <person name="Brockman W."/>
            <person name="Butler J."/>
            <person name="Chin C."/>
            <person name="Gnerre S."/>
            <person name="Grabherr M."/>
            <person name="Kleber M."/>
            <person name="Mauceli E."/>
            <person name="MacCallum I."/>
        </authorList>
    </citation>
    <scope>NUCLEOTIDE SEQUENCE [LARGE SCALE GENOMIC DNA]</scope>
    <source>
        <strain evidence="13">MSH-3 / Tucson 14011-0111.49</strain>
    </source>
</reference>
<evidence type="ECO:0000256" key="5">
    <source>
        <dbReference type="ARBA" id="ARBA00023136"/>
    </source>
</evidence>
<dbReference type="AlphaFoldDB" id="B4GU60"/>
<dbReference type="InterPro" id="IPR052192">
    <property type="entry name" value="Insect_Ionotropic_Sensory_Rcpt"/>
</dbReference>
<evidence type="ECO:0000313" key="12">
    <source>
        <dbReference type="EMBL" id="EDW26143.1"/>
    </source>
</evidence>